<comment type="caution">
    <text evidence="1">The sequence shown here is derived from an EMBL/GenBank/DDBJ whole genome shotgun (WGS) entry which is preliminary data.</text>
</comment>
<reference evidence="1 2" key="1">
    <citation type="submission" date="2021-05" db="EMBL/GenBank/DDBJ databases">
        <title>Phylogenetic classification of ten novel species belonging to the genus Bifidobacterium comprising B. colchicus sp. nov., B. abeli sp. nov., B. bicoloris sp. nov., B. guerezis sp. nov., B. rosaliae sp. nov., B. santillanensis sp. nov., B. argentati sp. nov., B. amazzoni sp. nov., B. pluviali sp. nov., and B. pinnaculum sp. nov.</title>
        <authorList>
            <person name="Lugli G.A."/>
            <person name="Ruiz Garcia L."/>
            <person name="Margolles A."/>
            <person name="Ventura M."/>
        </authorList>
    </citation>
    <scope>NUCLEOTIDE SEQUENCE [LARGE SCALE GENOMIC DNA]</scope>
    <source>
        <strain evidence="1 2">82T10</strain>
    </source>
</reference>
<gene>
    <name evidence="1" type="ORF">KIH79_01505</name>
</gene>
<dbReference type="RefSeq" id="WP_219057774.1">
    <property type="nucleotide sequence ID" value="NZ_JAHBBH010000002.1"/>
</dbReference>
<sequence>MRCQFDVNSITSGQLEGWFDDGEDIFDFLDLDNPVIEHHSPLGERVVLTMPAWMVDALDKEAENLAVSRNAVVNTWIADQLRSMR</sequence>
<dbReference type="NCBIfam" id="NF047399">
    <property type="entry name" value="BrnA_antitoxin_add"/>
    <property type="match status" value="1"/>
</dbReference>
<dbReference type="EMBL" id="JAHBBH010000002">
    <property type="protein sequence ID" value="MBW3091649.1"/>
    <property type="molecule type" value="Genomic_DNA"/>
</dbReference>
<evidence type="ECO:0000313" key="2">
    <source>
        <dbReference type="Proteomes" id="UP000700815"/>
    </source>
</evidence>
<protein>
    <submittedName>
        <fullName evidence="1">Antitoxin</fullName>
    </submittedName>
</protein>
<keyword evidence="2" id="KW-1185">Reference proteome</keyword>
<name>A0ABS6WC75_9BIFI</name>
<proteinExistence type="predicted"/>
<organism evidence="1 2">
    <name type="scientific">Bifidobacterium miconis</name>
    <dbReference type="NCBI Taxonomy" id="2834435"/>
    <lineage>
        <taxon>Bacteria</taxon>
        <taxon>Bacillati</taxon>
        <taxon>Actinomycetota</taxon>
        <taxon>Actinomycetes</taxon>
        <taxon>Bifidobacteriales</taxon>
        <taxon>Bifidobacteriaceae</taxon>
        <taxon>Bifidobacterium</taxon>
    </lineage>
</organism>
<evidence type="ECO:0000313" key="1">
    <source>
        <dbReference type="EMBL" id="MBW3091649.1"/>
    </source>
</evidence>
<accession>A0ABS6WC75</accession>
<dbReference type="Proteomes" id="UP000700815">
    <property type="component" value="Unassembled WGS sequence"/>
</dbReference>